<gene>
    <name evidence="1" type="ORF">CGOC_LOCUS13543</name>
</gene>
<organism evidence="1 2">
    <name type="scientific">Cylicostephanus goldi</name>
    <name type="common">Nematode worm</name>
    <dbReference type="NCBI Taxonomy" id="71465"/>
    <lineage>
        <taxon>Eukaryota</taxon>
        <taxon>Metazoa</taxon>
        <taxon>Ecdysozoa</taxon>
        <taxon>Nematoda</taxon>
        <taxon>Chromadorea</taxon>
        <taxon>Rhabditida</taxon>
        <taxon>Rhabditina</taxon>
        <taxon>Rhabditomorpha</taxon>
        <taxon>Strongyloidea</taxon>
        <taxon>Strongylidae</taxon>
        <taxon>Cylicostephanus</taxon>
    </lineage>
</organism>
<reference evidence="1 2" key="1">
    <citation type="submission" date="2018-11" db="EMBL/GenBank/DDBJ databases">
        <authorList>
            <consortium name="Pathogen Informatics"/>
        </authorList>
    </citation>
    <scope>NUCLEOTIDE SEQUENCE [LARGE SCALE GENOMIC DNA]</scope>
</reference>
<protein>
    <submittedName>
        <fullName evidence="1">Uncharacterized protein</fullName>
    </submittedName>
</protein>
<evidence type="ECO:0000313" key="1">
    <source>
        <dbReference type="EMBL" id="VDN37702.1"/>
    </source>
</evidence>
<dbReference type="Proteomes" id="UP000271889">
    <property type="component" value="Unassembled WGS sequence"/>
</dbReference>
<evidence type="ECO:0000313" key="2">
    <source>
        <dbReference type="Proteomes" id="UP000271889"/>
    </source>
</evidence>
<accession>A0A3P7R0Q1</accession>
<sequence>MEEITPASYLLIPPKLSKILPRSCPNALEFLMWFVGATCSE</sequence>
<name>A0A3P7R0Q1_CYLGO</name>
<dbReference type="AlphaFoldDB" id="A0A3P7R0Q1"/>
<proteinExistence type="predicted"/>
<keyword evidence="2" id="KW-1185">Reference proteome</keyword>
<dbReference type="EMBL" id="UYRV01132396">
    <property type="protein sequence ID" value="VDN37702.1"/>
    <property type="molecule type" value="Genomic_DNA"/>
</dbReference>